<gene>
    <name evidence="5" type="ORF">A3B32_03625</name>
</gene>
<dbReference type="PANTHER" id="PTHR11496:SF102">
    <property type="entry name" value="ALCOHOL DEHYDROGENASE 4"/>
    <property type="match status" value="1"/>
</dbReference>
<dbReference type="InterPro" id="IPR056798">
    <property type="entry name" value="ADH_Fe_C"/>
</dbReference>
<protein>
    <submittedName>
        <fullName evidence="5">Uncharacterized protein</fullName>
    </submittedName>
</protein>
<dbReference type="Proteomes" id="UP000176932">
    <property type="component" value="Unassembled WGS sequence"/>
</dbReference>
<evidence type="ECO:0000256" key="2">
    <source>
        <dbReference type="ARBA" id="ARBA00023002"/>
    </source>
</evidence>
<organism evidence="5 6">
    <name type="scientific">Candidatus Uhrbacteria bacterium RIFCSPLOWO2_01_FULL_53_9</name>
    <dbReference type="NCBI Taxonomy" id="1802403"/>
    <lineage>
        <taxon>Bacteria</taxon>
        <taxon>Candidatus Uhriibacteriota</taxon>
    </lineage>
</organism>
<dbReference type="Pfam" id="PF00465">
    <property type="entry name" value="Fe-ADH"/>
    <property type="match status" value="1"/>
</dbReference>
<accession>A0A1F7UY75</accession>
<evidence type="ECO:0000313" key="5">
    <source>
        <dbReference type="EMBL" id="OGL83186.1"/>
    </source>
</evidence>
<dbReference type="GO" id="GO:0046872">
    <property type="term" value="F:metal ion binding"/>
    <property type="evidence" value="ECO:0007669"/>
    <property type="project" value="InterPro"/>
</dbReference>
<evidence type="ECO:0000259" key="4">
    <source>
        <dbReference type="Pfam" id="PF25137"/>
    </source>
</evidence>
<dbReference type="PANTHER" id="PTHR11496">
    <property type="entry name" value="ALCOHOL DEHYDROGENASE"/>
    <property type="match status" value="1"/>
</dbReference>
<dbReference type="GO" id="GO:0004022">
    <property type="term" value="F:alcohol dehydrogenase (NAD+) activity"/>
    <property type="evidence" value="ECO:0007669"/>
    <property type="project" value="TreeGrafter"/>
</dbReference>
<comment type="similarity">
    <text evidence="1">Belongs to the iron-containing alcohol dehydrogenase family.</text>
</comment>
<feature type="domain" description="Fe-containing alcohol dehydrogenase-like C-terminal" evidence="4">
    <location>
        <begin position="179"/>
        <end position="289"/>
    </location>
</feature>
<comment type="caution">
    <text evidence="5">The sequence shown here is derived from an EMBL/GenBank/DDBJ whole genome shotgun (WGS) entry which is preliminary data.</text>
</comment>
<evidence type="ECO:0000256" key="1">
    <source>
        <dbReference type="ARBA" id="ARBA00007358"/>
    </source>
</evidence>
<dbReference type="Pfam" id="PF25137">
    <property type="entry name" value="ADH_Fe_C"/>
    <property type="match status" value="1"/>
</dbReference>
<dbReference type="Gene3D" id="1.20.1090.10">
    <property type="entry name" value="Dehydroquinate synthase-like - alpha domain"/>
    <property type="match status" value="1"/>
</dbReference>
<dbReference type="EMBL" id="MGEL01000041">
    <property type="protein sequence ID" value="OGL83186.1"/>
    <property type="molecule type" value="Genomic_DNA"/>
</dbReference>
<dbReference type="SUPFAM" id="SSF56796">
    <property type="entry name" value="Dehydroquinate synthase-like"/>
    <property type="match status" value="1"/>
</dbReference>
<dbReference type="AlphaFoldDB" id="A0A1F7UY75"/>
<keyword evidence="2" id="KW-0560">Oxidoreductase</keyword>
<dbReference type="Gene3D" id="3.40.50.1970">
    <property type="match status" value="1"/>
</dbReference>
<evidence type="ECO:0000313" key="6">
    <source>
        <dbReference type="Proteomes" id="UP000176932"/>
    </source>
</evidence>
<reference evidence="5 6" key="1">
    <citation type="journal article" date="2016" name="Nat. Commun.">
        <title>Thousands of microbial genomes shed light on interconnected biogeochemical processes in an aquifer system.</title>
        <authorList>
            <person name="Anantharaman K."/>
            <person name="Brown C.T."/>
            <person name="Hug L.A."/>
            <person name="Sharon I."/>
            <person name="Castelle C.J."/>
            <person name="Probst A.J."/>
            <person name="Thomas B.C."/>
            <person name="Singh A."/>
            <person name="Wilkins M.J."/>
            <person name="Karaoz U."/>
            <person name="Brodie E.L."/>
            <person name="Williams K.H."/>
            <person name="Hubbard S.S."/>
            <person name="Banfield J.F."/>
        </authorList>
    </citation>
    <scope>NUCLEOTIDE SEQUENCE [LARGE SCALE GENOMIC DNA]</scope>
</reference>
<proteinExistence type="inferred from homology"/>
<evidence type="ECO:0000259" key="3">
    <source>
        <dbReference type="Pfam" id="PF00465"/>
    </source>
</evidence>
<dbReference type="CDD" id="cd08551">
    <property type="entry name" value="Fe-ADH"/>
    <property type="match status" value="1"/>
</dbReference>
<feature type="domain" description="Alcohol dehydrogenase iron-type/glycerol dehydrogenase GldA" evidence="3">
    <location>
        <begin position="73"/>
        <end position="163"/>
    </location>
</feature>
<dbReference type="InterPro" id="IPR001670">
    <property type="entry name" value="ADH_Fe/GldA"/>
</dbReference>
<name>A0A1F7UY75_9BACT</name>
<dbReference type="InterPro" id="IPR039697">
    <property type="entry name" value="Alcohol_dehydrogenase_Fe"/>
</dbReference>
<sequence>MQVLLNEASSMYPFLKKAVFPSSIFFCKVEPYFKTLEEGVSYFVMASASAYHQHKTTLPEVLQVEEKNLFLQRGEPTEHALADSKKQFEASGSRATIVSFGGGAVMDLAKALKHEVGVPLVVIPTTPGTGSEVTPYSVLIDHKRVKVVRSHYGLLPEVVILDPRFLQTIPKDLLGFMVVDALAHSVEGLVSKFANPLSDALALQAIHLIERASQQAQEPGEDFFETLQVAGVLGGMVQGSASVGLAHACAHYFGPRYGIHHGAAIALFLPGVLSWNASDVKVAEKLEKASMPADDLLARIQGVLAAFDVSPPTITVRGDFDIAECATSIKKDVCMLTNPVRWTEPRLAEFIGMYVASNHS</sequence>